<name>A0A101M8J3_PENFR</name>
<evidence type="ECO:0000313" key="1">
    <source>
        <dbReference type="EMBL" id="KUM55892.1"/>
    </source>
</evidence>
<proteinExistence type="predicted"/>
<dbReference type="Proteomes" id="UP000055045">
    <property type="component" value="Unassembled WGS sequence"/>
</dbReference>
<evidence type="ECO:0000313" key="2">
    <source>
        <dbReference type="Proteomes" id="UP000055045"/>
    </source>
</evidence>
<organism evidence="1 2">
    <name type="scientific">Penicillium freii</name>
    <dbReference type="NCBI Taxonomy" id="48697"/>
    <lineage>
        <taxon>Eukaryota</taxon>
        <taxon>Fungi</taxon>
        <taxon>Dikarya</taxon>
        <taxon>Ascomycota</taxon>
        <taxon>Pezizomycotina</taxon>
        <taxon>Eurotiomycetes</taxon>
        <taxon>Eurotiomycetidae</taxon>
        <taxon>Eurotiales</taxon>
        <taxon>Aspergillaceae</taxon>
        <taxon>Penicillium</taxon>
    </lineage>
</organism>
<keyword evidence="2" id="KW-1185">Reference proteome</keyword>
<sequence>MPCPRTIP</sequence>
<dbReference type="EMBL" id="LLXE01000605">
    <property type="protein sequence ID" value="KUM55892.1"/>
    <property type="molecule type" value="Genomic_DNA"/>
</dbReference>
<gene>
    <name evidence="1" type="ORF">ACN42_g11338</name>
</gene>
<accession>A0A101M8J3</accession>
<feature type="non-terminal residue" evidence="1">
    <location>
        <position position="8"/>
    </location>
</feature>
<reference evidence="1 2" key="1">
    <citation type="submission" date="2015-10" db="EMBL/GenBank/DDBJ databases">
        <title>Genome sequencing of Penicillium freii.</title>
        <authorList>
            <person name="Nguyen H.D."/>
            <person name="Visagie C.M."/>
            <person name="Seifert K.A."/>
        </authorList>
    </citation>
    <scope>NUCLEOTIDE SEQUENCE [LARGE SCALE GENOMIC DNA]</scope>
    <source>
        <strain evidence="1 2">DAOM 242723</strain>
    </source>
</reference>
<comment type="caution">
    <text evidence="1">The sequence shown here is derived from an EMBL/GenBank/DDBJ whole genome shotgun (WGS) entry which is preliminary data.</text>
</comment>
<protein>
    <submittedName>
        <fullName evidence="1">Uncharacterized protein</fullName>
    </submittedName>
</protein>